<dbReference type="EMBL" id="FMYV01000010">
    <property type="protein sequence ID" value="SDC86304.1"/>
    <property type="molecule type" value="Genomic_DNA"/>
</dbReference>
<dbReference type="PROSITE" id="PS51273">
    <property type="entry name" value="GATASE_TYPE_1"/>
    <property type="match status" value="1"/>
</dbReference>
<keyword evidence="10" id="KW-1185">Reference proteome</keyword>
<keyword evidence="7 8" id="KW-0315">Glutamine amidotransferase</keyword>
<protein>
    <recommendedName>
        <fullName evidence="8">Phosphoribosylformylglycinamidine synthase subunit PurQ</fullName>
        <shortName evidence="8">FGAM synthase</shortName>
        <ecNumber evidence="8">6.3.5.3</ecNumber>
    </recommendedName>
    <alternativeName>
        <fullName evidence="8">Formylglycinamide ribonucleotide amidotransferase subunit I</fullName>
        <shortName evidence="8">FGAR amidotransferase I</shortName>
        <shortName evidence="8">FGAR-AT I</shortName>
    </alternativeName>
    <alternativeName>
        <fullName evidence="8">Glutaminase PurQ</fullName>
        <ecNumber evidence="8">3.5.1.2</ecNumber>
    </alternativeName>
    <alternativeName>
        <fullName evidence="8">Phosphoribosylformylglycinamidine synthase subunit I</fullName>
    </alternativeName>
</protein>
<keyword evidence="2 8" id="KW-0436">Ligase</keyword>
<dbReference type="NCBIfam" id="TIGR01737">
    <property type="entry name" value="FGAM_synth_I"/>
    <property type="match status" value="1"/>
</dbReference>
<evidence type="ECO:0000256" key="3">
    <source>
        <dbReference type="ARBA" id="ARBA00022741"/>
    </source>
</evidence>
<evidence type="ECO:0000256" key="8">
    <source>
        <dbReference type="HAMAP-Rule" id="MF_00421"/>
    </source>
</evidence>
<dbReference type="PIRSF" id="PIRSF001586">
    <property type="entry name" value="FGAM_synth_I"/>
    <property type="match status" value="1"/>
</dbReference>
<sequence>MPKIKAGVIVFPGSNCDRDAGFALEKIGFDYDYIWHDFEKVLDYDFLFLPGGFSYGDYLRAGALAKFSPVMKNVEKFIENERGLVLGVCNGFQILTESGILKGALSQNEKMKFICDDVDVEIKNRKSPFTKYIEKETLEIPIAHMDGNFKIEEKDYKELKNNDQIVFEYKDNPNGSYKNIAGIMNDKKNVLGMMPHPERNAVKLLGNGDGASILLSIRRFLENE</sequence>
<dbReference type="EC" id="3.5.1.2" evidence="8"/>
<dbReference type="HAMAP" id="MF_00421">
    <property type="entry name" value="PurQ"/>
    <property type="match status" value="1"/>
</dbReference>
<keyword evidence="3 8" id="KW-0547">Nucleotide-binding</keyword>
<feature type="active site" evidence="8">
    <location>
        <position position="198"/>
    </location>
</feature>
<feature type="active site" description="Nucleophile" evidence="8">
    <location>
        <position position="89"/>
    </location>
</feature>
<feature type="active site" evidence="8">
    <location>
        <position position="196"/>
    </location>
</feature>
<dbReference type="GO" id="GO:0005737">
    <property type="term" value="C:cytoplasm"/>
    <property type="evidence" value="ECO:0007669"/>
    <property type="project" value="UniProtKB-SubCell"/>
</dbReference>
<accession>A0A1G6Q2Y9</accession>
<evidence type="ECO:0000256" key="5">
    <source>
        <dbReference type="ARBA" id="ARBA00022801"/>
    </source>
</evidence>
<keyword evidence="1 8" id="KW-0963">Cytoplasm</keyword>
<comment type="pathway">
    <text evidence="8">Purine metabolism; IMP biosynthesis via de novo pathway; 5-amino-1-(5-phospho-D-ribosyl)imidazole from N(2)-formyl-N(1)-(5-phospho-D-ribosyl)glycinamide: step 1/2.</text>
</comment>
<dbReference type="InterPro" id="IPR029062">
    <property type="entry name" value="Class_I_gatase-like"/>
</dbReference>
<name>A0A1G6Q2Y9_9BACT</name>
<dbReference type="SMART" id="SM01211">
    <property type="entry name" value="GATase_5"/>
    <property type="match status" value="1"/>
</dbReference>
<dbReference type="GO" id="GO:0006189">
    <property type="term" value="P:'de novo' IMP biosynthetic process"/>
    <property type="evidence" value="ECO:0007669"/>
    <property type="project" value="UniProtKB-UniRule"/>
</dbReference>
<evidence type="ECO:0000256" key="4">
    <source>
        <dbReference type="ARBA" id="ARBA00022755"/>
    </source>
</evidence>
<keyword evidence="6 8" id="KW-0067">ATP-binding</keyword>
<keyword evidence="4 8" id="KW-0658">Purine biosynthesis</keyword>
<dbReference type="AlphaFoldDB" id="A0A1G6Q2Y9"/>
<evidence type="ECO:0000313" key="9">
    <source>
        <dbReference type="EMBL" id="SDC86304.1"/>
    </source>
</evidence>
<evidence type="ECO:0000256" key="6">
    <source>
        <dbReference type="ARBA" id="ARBA00022840"/>
    </source>
</evidence>
<reference evidence="9 10" key="1">
    <citation type="submission" date="2016-10" db="EMBL/GenBank/DDBJ databases">
        <authorList>
            <person name="de Groot N.N."/>
        </authorList>
    </citation>
    <scope>NUCLEOTIDE SEQUENCE [LARGE SCALE GENOMIC DNA]</scope>
    <source>
        <strain evidence="9 10">WG14</strain>
    </source>
</reference>
<dbReference type="EC" id="6.3.5.3" evidence="8"/>
<dbReference type="STRING" id="28234.SAMN04488588_1956"/>
<keyword evidence="5 8" id="KW-0378">Hydrolase</keyword>
<comment type="catalytic activity">
    <reaction evidence="8">
        <text>N(2)-formyl-N(1)-(5-phospho-beta-D-ribosyl)glycinamide + L-glutamine + ATP + H2O = 2-formamido-N(1)-(5-O-phospho-beta-D-ribosyl)acetamidine + L-glutamate + ADP + phosphate + H(+)</text>
        <dbReference type="Rhea" id="RHEA:17129"/>
        <dbReference type="ChEBI" id="CHEBI:15377"/>
        <dbReference type="ChEBI" id="CHEBI:15378"/>
        <dbReference type="ChEBI" id="CHEBI:29985"/>
        <dbReference type="ChEBI" id="CHEBI:30616"/>
        <dbReference type="ChEBI" id="CHEBI:43474"/>
        <dbReference type="ChEBI" id="CHEBI:58359"/>
        <dbReference type="ChEBI" id="CHEBI:147286"/>
        <dbReference type="ChEBI" id="CHEBI:147287"/>
        <dbReference type="ChEBI" id="CHEBI:456216"/>
        <dbReference type="EC" id="6.3.5.3"/>
    </reaction>
</comment>
<evidence type="ECO:0000256" key="1">
    <source>
        <dbReference type="ARBA" id="ARBA00022490"/>
    </source>
</evidence>
<comment type="subunit">
    <text evidence="8">Part of the FGAM synthase complex composed of 1 PurL, 1 PurQ and 2 PurS subunits.</text>
</comment>
<dbReference type="GO" id="GO:0005524">
    <property type="term" value="F:ATP binding"/>
    <property type="evidence" value="ECO:0007669"/>
    <property type="project" value="UniProtKB-KW"/>
</dbReference>
<dbReference type="SUPFAM" id="SSF52317">
    <property type="entry name" value="Class I glutamine amidotransferase-like"/>
    <property type="match status" value="1"/>
</dbReference>
<dbReference type="InterPro" id="IPR010075">
    <property type="entry name" value="PRibForGlyAmidine_synth_PurQ"/>
</dbReference>
<dbReference type="Gene3D" id="3.40.50.880">
    <property type="match status" value="1"/>
</dbReference>
<evidence type="ECO:0000313" key="10">
    <source>
        <dbReference type="Proteomes" id="UP000199322"/>
    </source>
</evidence>
<comment type="subcellular location">
    <subcellularLocation>
        <location evidence="8">Cytoplasm</location>
    </subcellularLocation>
</comment>
<comment type="function">
    <text evidence="8">Part of the phosphoribosylformylglycinamidine synthase complex involved in the purines biosynthetic pathway. Catalyzes the ATP-dependent conversion of formylglycinamide ribonucleotide (FGAR) and glutamine to yield formylglycinamidine ribonucleotide (FGAM) and glutamate. The FGAM synthase complex is composed of three subunits. PurQ produces an ammonia molecule by converting glutamine to glutamate. PurL transfers the ammonia molecule to FGAR to form FGAM in an ATP-dependent manner. PurS interacts with PurQ and PurL and is thought to assist in the transfer of the ammonia molecule from PurQ to PurL.</text>
</comment>
<comment type="catalytic activity">
    <reaction evidence="8">
        <text>L-glutamine + H2O = L-glutamate + NH4(+)</text>
        <dbReference type="Rhea" id="RHEA:15889"/>
        <dbReference type="ChEBI" id="CHEBI:15377"/>
        <dbReference type="ChEBI" id="CHEBI:28938"/>
        <dbReference type="ChEBI" id="CHEBI:29985"/>
        <dbReference type="ChEBI" id="CHEBI:58359"/>
        <dbReference type="EC" id="3.5.1.2"/>
    </reaction>
</comment>
<dbReference type="UniPathway" id="UPA00074">
    <property type="reaction ID" value="UER00128"/>
</dbReference>
<dbReference type="NCBIfam" id="NF002957">
    <property type="entry name" value="PRK03619.1"/>
    <property type="match status" value="1"/>
</dbReference>
<proteinExistence type="inferred from homology"/>
<dbReference type="GO" id="GO:0004359">
    <property type="term" value="F:glutaminase activity"/>
    <property type="evidence" value="ECO:0007669"/>
    <property type="project" value="UniProtKB-EC"/>
</dbReference>
<organism evidence="9 10">
    <name type="scientific">Geotoga petraea</name>
    <dbReference type="NCBI Taxonomy" id="28234"/>
    <lineage>
        <taxon>Bacteria</taxon>
        <taxon>Thermotogati</taxon>
        <taxon>Thermotogota</taxon>
        <taxon>Thermotogae</taxon>
        <taxon>Petrotogales</taxon>
        <taxon>Petrotogaceae</taxon>
        <taxon>Geotoga</taxon>
    </lineage>
</organism>
<dbReference type="Pfam" id="PF13507">
    <property type="entry name" value="GATase_5"/>
    <property type="match status" value="1"/>
</dbReference>
<evidence type="ECO:0000256" key="2">
    <source>
        <dbReference type="ARBA" id="ARBA00022598"/>
    </source>
</evidence>
<dbReference type="PANTHER" id="PTHR47552:SF1">
    <property type="entry name" value="PHOSPHORIBOSYLFORMYLGLYCINAMIDINE SYNTHASE SUBUNIT PURQ"/>
    <property type="match status" value="1"/>
</dbReference>
<evidence type="ECO:0000256" key="7">
    <source>
        <dbReference type="ARBA" id="ARBA00022962"/>
    </source>
</evidence>
<dbReference type="Proteomes" id="UP000199322">
    <property type="component" value="Unassembled WGS sequence"/>
</dbReference>
<gene>
    <name evidence="8" type="primary">purQ</name>
    <name evidence="9" type="ORF">SAMN04488588_1956</name>
</gene>
<dbReference type="GO" id="GO:0004642">
    <property type="term" value="F:phosphoribosylformylglycinamidine synthase activity"/>
    <property type="evidence" value="ECO:0007669"/>
    <property type="project" value="UniProtKB-UniRule"/>
</dbReference>
<dbReference type="CDD" id="cd01740">
    <property type="entry name" value="GATase1_FGAR_AT"/>
    <property type="match status" value="1"/>
</dbReference>
<dbReference type="PANTHER" id="PTHR47552">
    <property type="entry name" value="PHOSPHORIBOSYLFORMYLGLYCINAMIDINE SYNTHASE SUBUNIT PURQ"/>
    <property type="match status" value="1"/>
</dbReference>